<dbReference type="EMBL" id="QKRB01000049">
    <property type="protein sequence ID" value="PZD94827.1"/>
    <property type="molecule type" value="Genomic_DNA"/>
</dbReference>
<evidence type="ECO:0000256" key="6">
    <source>
        <dbReference type="ARBA" id="ARBA00022723"/>
    </source>
</evidence>
<keyword evidence="11 13" id="KW-0030">Aminoacyl-tRNA synthetase</keyword>
<dbReference type="GO" id="GO:0000287">
    <property type="term" value="F:magnesium ion binding"/>
    <property type="evidence" value="ECO:0007669"/>
    <property type="project" value="UniProtKB-UniRule"/>
</dbReference>
<accession>A0A2W1LTP4</accession>
<evidence type="ECO:0000313" key="17">
    <source>
        <dbReference type="Proteomes" id="UP000249522"/>
    </source>
</evidence>
<keyword evidence="14" id="KW-0175">Coiled coil</keyword>
<dbReference type="GO" id="GO:0140096">
    <property type="term" value="F:catalytic activity, acting on a protein"/>
    <property type="evidence" value="ECO:0007669"/>
    <property type="project" value="UniProtKB-ARBA"/>
</dbReference>
<proteinExistence type="inferred from homology"/>
<dbReference type="SUPFAM" id="SSF55681">
    <property type="entry name" value="Class II aaRS and biotin synthetases"/>
    <property type="match status" value="1"/>
</dbReference>
<evidence type="ECO:0000256" key="8">
    <source>
        <dbReference type="ARBA" id="ARBA00022840"/>
    </source>
</evidence>
<comment type="similarity">
    <text evidence="2 13">Belongs to the class-II aminoacyl-tRNA synthetase family. Phe-tRNA synthetase alpha subunit type 1 subfamily.</text>
</comment>
<evidence type="ECO:0000256" key="2">
    <source>
        <dbReference type="ARBA" id="ARBA00010207"/>
    </source>
</evidence>
<dbReference type="Pfam" id="PF02912">
    <property type="entry name" value="Phe_tRNA-synt_N"/>
    <property type="match status" value="1"/>
</dbReference>
<keyword evidence="8 13" id="KW-0067">ATP-binding</keyword>
<dbReference type="InterPro" id="IPR004188">
    <property type="entry name" value="Phe-tRNA_ligase_II_N"/>
</dbReference>
<protein>
    <recommendedName>
        <fullName evidence="13">Phenylalanine--tRNA ligase alpha subunit</fullName>
        <ecNumber evidence="13">6.1.1.20</ecNumber>
    </recommendedName>
    <alternativeName>
        <fullName evidence="13">Phenylalanyl-tRNA synthetase alpha subunit</fullName>
        <shortName evidence="13">PheRS</shortName>
    </alternativeName>
</protein>
<evidence type="ECO:0000256" key="4">
    <source>
        <dbReference type="ARBA" id="ARBA00022490"/>
    </source>
</evidence>
<sequence>MKERLEELRDEVLQVLEQVNDPQQLNDVRVKYLGKKGALTEVLRGMGSLSAEERPVIGQVANDVRSAIEAVIEAKQQQFQQQETERRLQQETIDVTLPGRRLPAGAVHPLSKVQQEIEDVFIGMGYSIAEGPEVETDYYNFEALNLPKDHPARDMQDSFYITEDILMRTHTSPVQVRTMKAMNGKTPVKIICPGRVYRRDDDDATHSFQFNQIEGLVIGKNIRMSDLKGTLLQFVQELFGKQTQIRLRPSFFPFTEPSAEVDVTCVQCGGHGCRMCKQSGWLEILGCGMVHPRVLEMGGYDPNEVSGFAFGLGVERIALLKYGIDDIRAFYTNDLRFLSQFARM</sequence>
<comment type="subunit">
    <text evidence="3 13">Tetramer of two alpha and two beta subunits.</text>
</comment>
<dbReference type="GO" id="GO:0000049">
    <property type="term" value="F:tRNA binding"/>
    <property type="evidence" value="ECO:0007669"/>
    <property type="project" value="InterPro"/>
</dbReference>
<reference evidence="16 17" key="1">
    <citation type="submission" date="2018-06" db="EMBL/GenBank/DDBJ databases">
        <title>Paenibacillus imtechensis sp. nov.</title>
        <authorList>
            <person name="Pinnaka A.K."/>
            <person name="Singh H."/>
            <person name="Kaur M."/>
        </authorList>
    </citation>
    <scope>NUCLEOTIDE SEQUENCE [LARGE SCALE GENOMIC DNA]</scope>
    <source>
        <strain evidence="16 17">SMB1</strain>
    </source>
</reference>
<keyword evidence="10 13" id="KW-0648">Protein biosynthesis</keyword>
<dbReference type="InterPro" id="IPR004529">
    <property type="entry name" value="Phe-tRNA-synth_IIc_asu"/>
</dbReference>
<organism evidence="16 17">
    <name type="scientific">Paenibacillus sambharensis</name>
    <dbReference type="NCBI Taxonomy" id="1803190"/>
    <lineage>
        <taxon>Bacteria</taxon>
        <taxon>Bacillati</taxon>
        <taxon>Bacillota</taxon>
        <taxon>Bacilli</taxon>
        <taxon>Bacillales</taxon>
        <taxon>Paenibacillaceae</taxon>
        <taxon>Paenibacillus</taxon>
    </lineage>
</organism>
<feature type="domain" description="Aminoacyl-transfer RNA synthetases class-II family profile" evidence="15">
    <location>
        <begin position="111"/>
        <end position="320"/>
    </location>
</feature>
<comment type="cofactor">
    <cofactor evidence="13">
        <name>Mg(2+)</name>
        <dbReference type="ChEBI" id="CHEBI:18420"/>
    </cofactor>
    <text evidence="13">Binds 2 magnesium ions per tetramer.</text>
</comment>
<dbReference type="InterPro" id="IPR045864">
    <property type="entry name" value="aa-tRNA-synth_II/BPL/LPL"/>
</dbReference>
<dbReference type="InterPro" id="IPR010978">
    <property type="entry name" value="tRNA-bd_arm"/>
</dbReference>
<comment type="caution">
    <text evidence="16">The sequence shown here is derived from an EMBL/GenBank/DDBJ whole genome shotgun (WGS) entry which is preliminary data.</text>
</comment>
<comment type="subcellular location">
    <subcellularLocation>
        <location evidence="1 13">Cytoplasm</location>
    </subcellularLocation>
</comment>
<evidence type="ECO:0000256" key="14">
    <source>
        <dbReference type="SAM" id="Coils"/>
    </source>
</evidence>
<dbReference type="PANTHER" id="PTHR11538">
    <property type="entry name" value="PHENYLALANYL-TRNA SYNTHETASE"/>
    <property type="match status" value="1"/>
</dbReference>
<evidence type="ECO:0000256" key="5">
    <source>
        <dbReference type="ARBA" id="ARBA00022598"/>
    </source>
</evidence>
<keyword evidence="9 13" id="KW-0460">Magnesium</keyword>
<dbReference type="HAMAP" id="MF_00281">
    <property type="entry name" value="Phe_tRNA_synth_alpha1"/>
    <property type="match status" value="1"/>
</dbReference>
<keyword evidence="6 13" id="KW-0479">Metal-binding</keyword>
<dbReference type="FunFam" id="3.30.930.10:FF:000003">
    <property type="entry name" value="Phenylalanine--tRNA ligase alpha subunit"/>
    <property type="match status" value="1"/>
</dbReference>
<dbReference type="GO" id="GO:0004826">
    <property type="term" value="F:phenylalanine-tRNA ligase activity"/>
    <property type="evidence" value="ECO:0007669"/>
    <property type="project" value="UniProtKB-UniRule"/>
</dbReference>
<feature type="binding site" evidence="13">
    <location>
        <position position="256"/>
    </location>
    <ligand>
        <name>Mg(2+)</name>
        <dbReference type="ChEBI" id="CHEBI:18420"/>
        <note>shared with beta subunit</note>
    </ligand>
</feature>
<dbReference type="GO" id="GO:0005524">
    <property type="term" value="F:ATP binding"/>
    <property type="evidence" value="ECO:0007669"/>
    <property type="project" value="UniProtKB-UniRule"/>
</dbReference>
<evidence type="ECO:0000256" key="13">
    <source>
        <dbReference type="HAMAP-Rule" id="MF_00281"/>
    </source>
</evidence>
<dbReference type="PROSITE" id="PS50862">
    <property type="entry name" value="AA_TRNA_LIGASE_II"/>
    <property type="match status" value="1"/>
</dbReference>
<dbReference type="InterPro" id="IPR002319">
    <property type="entry name" value="Phenylalanyl-tRNA_Synthase"/>
</dbReference>
<evidence type="ECO:0000256" key="10">
    <source>
        <dbReference type="ARBA" id="ARBA00022917"/>
    </source>
</evidence>
<dbReference type="GO" id="GO:0005737">
    <property type="term" value="C:cytoplasm"/>
    <property type="evidence" value="ECO:0007669"/>
    <property type="project" value="UniProtKB-SubCell"/>
</dbReference>
<dbReference type="NCBIfam" id="TIGR00468">
    <property type="entry name" value="pheS"/>
    <property type="match status" value="1"/>
</dbReference>
<dbReference type="Gene3D" id="3.30.930.10">
    <property type="entry name" value="Bira Bifunctional Protein, Domain 2"/>
    <property type="match status" value="1"/>
</dbReference>
<dbReference type="CDD" id="cd00496">
    <property type="entry name" value="PheRS_alpha_core"/>
    <property type="match status" value="1"/>
</dbReference>
<dbReference type="RefSeq" id="WP_111147724.1">
    <property type="nucleotide sequence ID" value="NZ_QKRB01000049.1"/>
</dbReference>
<dbReference type="Pfam" id="PF01409">
    <property type="entry name" value="tRNA-synt_2d"/>
    <property type="match status" value="1"/>
</dbReference>
<keyword evidence="7 13" id="KW-0547">Nucleotide-binding</keyword>
<dbReference type="PANTHER" id="PTHR11538:SF41">
    <property type="entry name" value="PHENYLALANINE--TRNA LIGASE, MITOCHONDRIAL"/>
    <property type="match status" value="1"/>
</dbReference>
<evidence type="ECO:0000256" key="7">
    <source>
        <dbReference type="ARBA" id="ARBA00022741"/>
    </source>
</evidence>
<feature type="coiled-coil region" evidence="14">
    <location>
        <begin position="65"/>
        <end position="92"/>
    </location>
</feature>
<dbReference type="GO" id="GO:0016740">
    <property type="term" value="F:transferase activity"/>
    <property type="evidence" value="ECO:0007669"/>
    <property type="project" value="UniProtKB-ARBA"/>
</dbReference>
<name>A0A2W1LTP4_9BACL</name>
<gene>
    <name evidence="13" type="primary">pheS</name>
    <name evidence="16" type="ORF">DNH61_16160</name>
</gene>
<keyword evidence="4 13" id="KW-0963">Cytoplasm</keyword>
<dbReference type="Proteomes" id="UP000249522">
    <property type="component" value="Unassembled WGS sequence"/>
</dbReference>
<dbReference type="GO" id="GO:0006432">
    <property type="term" value="P:phenylalanyl-tRNA aminoacylation"/>
    <property type="evidence" value="ECO:0007669"/>
    <property type="project" value="UniProtKB-UniRule"/>
</dbReference>
<dbReference type="InterPro" id="IPR022911">
    <property type="entry name" value="Phe_tRNA_ligase_alpha1_bac"/>
</dbReference>
<comment type="catalytic activity">
    <reaction evidence="12 13">
        <text>tRNA(Phe) + L-phenylalanine + ATP = L-phenylalanyl-tRNA(Phe) + AMP + diphosphate + H(+)</text>
        <dbReference type="Rhea" id="RHEA:19413"/>
        <dbReference type="Rhea" id="RHEA-COMP:9668"/>
        <dbReference type="Rhea" id="RHEA-COMP:9699"/>
        <dbReference type="ChEBI" id="CHEBI:15378"/>
        <dbReference type="ChEBI" id="CHEBI:30616"/>
        <dbReference type="ChEBI" id="CHEBI:33019"/>
        <dbReference type="ChEBI" id="CHEBI:58095"/>
        <dbReference type="ChEBI" id="CHEBI:78442"/>
        <dbReference type="ChEBI" id="CHEBI:78531"/>
        <dbReference type="ChEBI" id="CHEBI:456215"/>
        <dbReference type="EC" id="6.1.1.20"/>
    </reaction>
</comment>
<dbReference type="EC" id="6.1.1.20" evidence="13"/>
<evidence type="ECO:0000256" key="9">
    <source>
        <dbReference type="ARBA" id="ARBA00022842"/>
    </source>
</evidence>
<evidence type="ECO:0000256" key="3">
    <source>
        <dbReference type="ARBA" id="ARBA00011209"/>
    </source>
</evidence>
<keyword evidence="5 13" id="KW-0436">Ligase</keyword>
<evidence type="ECO:0000256" key="12">
    <source>
        <dbReference type="ARBA" id="ARBA00049255"/>
    </source>
</evidence>
<dbReference type="InterPro" id="IPR006195">
    <property type="entry name" value="aa-tRNA-synth_II"/>
</dbReference>
<dbReference type="AlphaFoldDB" id="A0A2W1LTP4"/>
<keyword evidence="17" id="KW-1185">Reference proteome</keyword>
<dbReference type="OrthoDB" id="9800719at2"/>
<evidence type="ECO:0000256" key="11">
    <source>
        <dbReference type="ARBA" id="ARBA00023146"/>
    </source>
</evidence>
<evidence type="ECO:0000259" key="15">
    <source>
        <dbReference type="PROSITE" id="PS50862"/>
    </source>
</evidence>
<evidence type="ECO:0000313" key="16">
    <source>
        <dbReference type="EMBL" id="PZD94827.1"/>
    </source>
</evidence>
<dbReference type="SUPFAM" id="SSF46589">
    <property type="entry name" value="tRNA-binding arm"/>
    <property type="match status" value="1"/>
</dbReference>
<evidence type="ECO:0000256" key="1">
    <source>
        <dbReference type="ARBA" id="ARBA00004496"/>
    </source>
</evidence>